<sequence length="76" mass="8641">MNWSGGVGSNMSYVPCILFRAKCFAPTPIHVIGGEHYEAIWYNRRYKTEGGATHFAEKQIQRENGVWQLPGAKRID</sequence>
<dbReference type="EMBL" id="MT144771">
    <property type="protein sequence ID" value="QJH99147.1"/>
    <property type="molecule type" value="Genomic_DNA"/>
</dbReference>
<dbReference type="AlphaFoldDB" id="A0A6H1ZRR3"/>
<dbReference type="EMBL" id="MT144180">
    <property type="protein sequence ID" value="QJA50198.1"/>
    <property type="molecule type" value="Genomic_DNA"/>
</dbReference>
<gene>
    <name evidence="1" type="ORF">TM448A01637_0009</name>
    <name evidence="2" type="ORF">TM448B01497_0012</name>
</gene>
<evidence type="ECO:0000313" key="2">
    <source>
        <dbReference type="EMBL" id="QJH99147.1"/>
    </source>
</evidence>
<organism evidence="1">
    <name type="scientific">viral metagenome</name>
    <dbReference type="NCBI Taxonomy" id="1070528"/>
    <lineage>
        <taxon>unclassified sequences</taxon>
        <taxon>metagenomes</taxon>
        <taxon>organismal metagenomes</taxon>
    </lineage>
</organism>
<proteinExistence type="predicted"/>
<accession>A0A6H1ZRR3</accession>
<evidence type="ECO:0000313" key="1">
    <source>
        <dbReference type="EMBL" id="QJA50198.1"/>
    </source>
</evidence>
<protein>
    <submittedName>
        <fullName evidence="1">Uncharacterized protein</fullName>
    </submittedName>
</protein>
<reference evidence="1" key="1">
    <citation type="submission" date="2020-03" db="EMBL/GenBank/DDBJ databases">
        <title>The deep terrestrial virosphere.</title>
        <authorList>
            <person name="Holmfeldt K."/>
            <person name="Nilsson E."/>
            <person name="Simone D."/>
            <person name="Lopez-Fernandez M."/>
            <person name="Wu X."/>
            <person name="de Brujin I."/>
            <person name="Lundin D."/>
            <person name="Andersson A."/>
            <person name="Bertilsson S."/>
            <person name="Dopson M."/>
        </authorList>
    </citation>
    <scope>NUCLEOTIDE SEQUENCE</scope>
    <source>
        <strain evidence="1">TM448A01637</strain>
        <strain evidence="2">TM448B01497</strain>
    </source>
</reference>
<name>A0A6H1ZRR3_9ZZZZ</name>